<dbReference type="Proteomes" id="UP000005824">
    <property type="component" value="Unassembled WGS sequence"/>
</dbReference>
<gene>
    <name evidence="2" type="ORF">CfE428DRAFT_4219</name>
</gene>
<name>B4D5N0_9BACT</name>
<feature type="signal peptide" evidence="1">
    <location>
        <begin position="1"/>
        <end position="29"/>
    </location>
</feature>
<feature type="chain" id="PRO_5002802830" evidence="1">
    <location>
        <begin position="30"/>
        <end position="286"/>
    </location>
</feature>
<dbReference type="EMBL" id="ABVL01000013">
    <property type="protein sequence ID" value="EDY18435.1"/>
    <property type="molecule type" value="Genomic_DNA"/>
</dbReference>
<evidence type="ECO:0000313" key="2">
    <source>
        <dbReference type="EMBL" id="EDY18435.1"/>
    </source>
</evidence>
<sequence length="286" mass="32308">MILMSCLAGLCRWVRIAFVLLFSVCVARAEIDPDGADAPPEIVARAKQLVEQKDYLAVEAMIAEVDAQNGKDHGRAYFRALLGIRSAVVGWPRYPAKPDYSRIWLANKILWKVYLTPYSRIEDAALVQEMKNLLGGFNAPPPLGDFDRDQFVALRNDGIARLEAYRDLLAAHTVPGYIRKPIEPHRTGFFSEEEAIQRASPEGRKLAALLTQNELENAEQDELNASLHRLKHFAEVAIEDSFCWAPQDEAAVNRLLGKFFGSDKERARIFSELQSRRETERVKKAL</sequence>
<proteinExistence type="predicted"/>
<reference evidence="2 3" key="1">
    <citation type="journal article" date="2011" name="J. Bacteriol.">
        <title>Genome sequence of Chthoniobacter flavus Ellin428, an aerobic heterotrophic soil bacterium.</title>
        <authorList>
            <person name="Kant R."/>
            <person name="van Passel M.W."/>
            <person name="Palva A."/>
            <person name="Lucas S."/>
            <person name="Lapidus A."/>
            <person name="Glavina Del Rio T."/>
            <person name="Dalin E."/>
            <person name="Tice H."/>
            <person name="Bruce D."/>
            <person name="Goodwin L."/>
            <person name="Pitluck S."/>
            <person name="Larimer F.W."/>
            <person name="Land M.L."/>
            <person name="Hauser L."/>
            <person name="Sangwan P."/>
            <person name="de Vos W.M."/>
            <person name="Janssen P.H."/>
            <person name="Smidt H."/>
        </authorList>
    </citation>
    <scope>NUCLEOTIDE SEQUENCE [LARGE SCALE GENOMIC DNA]</scope>
    <source>
        <strain evidence="2 3">Ellin428</strain>
    </source>
</reference>
<evidence type="ECO:0000256" key="1">
    <source>
        <dbReference type="SAM" id="SignalP"/>
    </source>
</evidence>
<evidence type="ECO:0000313" key="3">
    <source>
        <dbReference type="Proteomes" id="UP000005824"/>
    </source>
</evidence>
<comment type="caution">
    <text evidence="2">The sequence shown here is derived from an EMBL/GenBank/DDBJ whole genome shotgun (WGS) entry which is preliminary data.</text>
</comment>
<accession>B4D5N0</accession>
<organism evidence="2 3">
    <name type="scientific">Chthoniobacter flavus Ellin428</name>
    <dbReference type="NCBI Taxonomy" id="497964"/>
    <lineage>
        <taxon>Bacteria</taxon>
        <taxon>Pseudomonadati</taxon>
        <taxon>Verrucomicrobiota</taxon>
        <taxon>Spartobacteria</taxon>
        <taxon>Chthoniobacterales</taxon>
        <taxon>Chthoniobacteraceae</taxon>
        <taxon>Chthoniobacter</taxon>
    </lineage>
</organism>
<dbReference type="InParanoid" id="B4D5N0"/>
<protein>
    <submittedName>
        <fullName evidence="2">Uncharacterized protein</fullName>
    </submittedName>
</protein>
<dbReference type="AlphaFoldDB" id="B4D5N0"/>
<keyword evidence="1" id="KW-0732">Signal</keyword>
<keyword evidence="3" id="KW-1185">Reference proteome</keyword>